<dbReference type="PANTHER" id="PTHR42933">
    <property type="entry name" value="SLR6095 PROTEIN"/>
    <property type="match status" value="1"/>
</dbReference>
<protein>
    <recommendedName>
        <fullName evidence="2">site-specific DNA-methyltransferase (adenine-specific)</fullName>
        <ecNumber evidence="2">2.1.1.72</ecNumber>
    </recommendedName>
</protein>
<dbReference type="GO" id="GO:0003677">
    <property type="term" value="F:DNA binding"/>
    <property type="evidence" value="ECO:0007669"/>
    <property type="project" value="InterPro"/>
</dbReference>
<dbReference type="SUPFAM" id="SSF53335">
    <property type="entry name" value="S-adenosyl-L-methionine-dependent methyltransferases"/>
    <property type="match status" value="1"/>
</dbReference>
<proteinExistence type="inferred from homology"/>
<evidence type="ECO:0000256" key="6">
    <source>
        <dbReference type="ARBA" id="ARBA00022747"/>
    </source>
</evidence>
<evidence type="ECO:0000256" key="7">
    <source>
        <dbReference type="ARBA" id="ARBA00047942"/>
    </source>
</evidence>
<evidence type="ECO:0000256" key="3">
    <source>
        <dbReference type="ARBA" id="ARBA00022603"/>
    </source>
</evidence>
<gene>
    <name evidence="9" type="ORF">BAU08_19555</name>
</gene>
<comment type="similarity">
    <text evidence="1">Belongs to the N(4)/N(6)-methyltransferase family.</text>
</comment>
<dbReference type="AlphaFoldDB" id="A0A193G1Z4"/>
<organism evidence="9 10">
    <name type="scientific">Bordetella bronchialis</name>
    <dbReference type="NCBI Taxonomy" id="463025"/>
    <lineage>
        <taxon>Bacteria</taxon>
        <taxon>Pseudomonadati</taxon>
        <taxon>Pseudomonadota</taxon>
        <taxon>Betaproteobacteria</taxon>
        <taxon>Burkholderiales</taxon>
        <taxon>Alcaligenaceae</taxon>
        <taxon>Bordetella</taxon>
    </lineage>
</organism>
<dbReference type="GO" id="GO:0009307">
    <property type="term" value="P:DNA restriction-modification system"/>
    <property type="evidence" value="ECO:0007669"/>
    <property type="project" value="UniProtKB-KW"/>
</dbReference>
<dbReference type="PANTHER" id="PTHR42933:SF3">
    <property type="entry name" value="TYPE I RESTRICTION ENZYME MJAVIII METHYLASE SUBUNIT"/>
    <property type="match status" value="1"/>
</dbReference>
<dbReference type="InterPro" id="IPR029063">
    <property type="entry name" value="SAM-dependent_MTases_sf"/>
</dbReference>
<dbReference type="GO" id="GO:0032259">
    <property type="term" value="P:methylation"/>
    <property type="evidence" value="ECO:0007669"/>
    <property type="project" value="UniProtKB-KW"/>
</dbReference>
<evidence type="ECO:0000256" key="4">
    <source>
        <dbReference type="ARBA" id="ARBA00022679"/>
    </source>
</evidence>
<evidence type="ECO:0000256" key="2">
    <source>
        <dbReference type="ARBA" id="ARBA00011900"/>
    </source>
</evidence>
<name>A0A193G1Z4_9BORD</name>
<keyword evidence="5" id="KW-0949">S-adenosyl-L-methionine</keyword>
<comment type="catalytic activity">
    <reaction evidence="7">
        <text>a 2'-deoxyadenosine in DNA + S-adenosyl-L-methionine = an N(6)-methyl-2'-deoxyadenosine in DNA + S-adenosyl-L-homocysteine + H(+)</text>
        <dbReference type="Rhea" id="RHEA:15197"/>
        <dbReference type="Rhea" id="RHEA-COMP:12418"/>
        <dbReference type="Rhea" id="RHEA-COMP:12419"/>
        <dbReference type="ChEBI" id="CHEBI:15378"/>
        <dbReference type="ChEBI" id="CHEBI:57856"/>
        <dbReference type="ChEBI" id="CHEBI:59789"/>
        <dbReference type="ChEBI" id="CHEBI:90615"/>
        <dbReference type="ChEBI" id="CHEBI:90616"/>
        <dbReference type="EC" id="2.1.1.72"/>
    </reaction>
</comment>
<keyword evidence="4" id="KW-0808">Transferase</keyword>
<dbReference type="Gene3D" id="3.40.50.150">
    <property type="entry name" value="Vaccinia Virus protein VP39"/>
    <property type="match status" value="1"/>
</dbReference>
<dbReference type="EMBL" id="CP016171">
    <property type="protein sequence ID" value="ANN73249.1"/>
    <property type="molecule type" value="Genomic_DNA"/>
</dbReference>
<evidence type="ECO:0000313" key="9">
    <source>
        <dbReference type="EMBL" id="ANN73249.1"/>
    </source>
</evidence>
<feature type="domain" description="DNA methylase adenine-specific" evidence="8">
    <location>
        <begin position="117"/>
        <end position="225"/>
    </location>
</feature>
<keyword evidence="6" id="KW-0680">Restriction system</keyword>
<evidence type="ECO:0000256" key="5">
    <source>
        <dbReference type="ARBA" id="ARBA00022691"/>
    </source>
</evidence>
<dbReference type="STRING" id="463025.BAU08_19555"/>
<evidence type="ECO:0000313" key="10">
    <source>
        <dbReference type="Proteomes" id="UP000092213"/>
    </source>
</evidence>
<dbReference type="GO" id="GO:0008170">
    <property type="term" value="F:N-methyltransferase activity"/>
    <property type="evidence" value="ECO:0007669"/>
    <property type="project" value="InterPro"/>
</dbReference>
<evidence type="ECO:0000256" key="1">
    <source>
        <dbReference type="ARBA" id="ARBA00006594"/>
    </source>
</evidence>
<dbReference type="InterPro" id="IPR003356">
    <property type="entry name" value="DNA_methylase_A-5"/>
</dbReference>
<dbReference type="RefSeq" id="WP_066671170.1">
    <property type="nucleotide sequence ID" value="NZ_CP016171.1"/>
</dbReference>
<dbReference type="Proteomes" id="UP000092213">
    <property type="component" value="Chromosome"/>
</dbReference>
<dbReference type="EC" id="2.1.1.72" evidence="2"/>
<accession>A0A193G1Z4</accession>
<evidence type="ECO:0000259" key="8">
    <source>
        <dbReference type="Pfam" id="PF02384"/>
    </source>
</evidence>
<dbReference type="Pfam" id="PF02384">
    <property type="entry name" value="N6_Mtase"/>
    <property type="match status" value="1"/>
</dbReference>
<dbReference type="GO" id="GO:0009007">
    <property type="term" value="F:site-specific DNA-methyltransferase (adenine-specific) activity"/>
    <property type="evidence" value="ECO:0007669"/>
    <property type="project" value="UniProtKB-EC"/>
</dbReference>
<reference evidence="9 10" key="1">
    <citation type="submission" date="2016-06" db="EMBL/GenBank/DDBJ databases">
        <title>Complete genome sequences of Bordetella bronchialis and Bordetella flabilis.</title>
        <authorList>
            <person name="LiPuma J.J."/>
            <person name="Spilker T."/>
        </authorList>
    </citation>
    <scope>NUCLEOTIDE SEQUENCE [LARGE SCALE GENOMIC DNA]</scope>
    <source>
        <strain evidence="9 10">AU17976</strain>
    </source>
</reference>
<sequence>MAKTSKAQQRRFFNSADEHQKAMVEILRELYRTHGLDRTWSDWTEMSALALANAVDRAQFERREKRYLEIVGHYHKEDLQQLAKAFAHLVQCWEQRVAAGEFGDVLGSTFMMLDMGNSGTGQFFTPYEVSRLMGAIIMGDEHDLASEVGRRGFLRLMEPACGAGGMIISAAHALHDARINYQRAMHVIAIDIDLRCVHMAYLQLALLHIPAIVVHGNALGVEEWEQWYTPAHILGGWTGRLRRRETEDAALALLVTPAGEAAVLPASPGEVAASPAMSRAAGRAAAAGQMTLF</sequence>
<dbReference type="PRINTS" id="PR00507">
    <property type="entry name" value="N12N6MTFRASE"/>
</dbReference>
<keyword evidence="3" id="KW-0489">Methyltransferase</keyword>
<dbReference type="InterPro" id="IPR051537">
    <property type="entry name" value="DNA_Adenine_Mtase"/>
</dbReference>